<keyword evidence="2" id="KW-1185">Reference proteome</keyword>
<accession>A0ABM3PIC3</accession>
<dbReference type="GeneID" id="106979738"/>
<proteinExistence type="predicted"/>
<feature type="region of interest" description="Disordered" evidence="1">
    <location>
        <begin position="98"/>
        <end position="130"/>
    </location>
</feature>
<evidence type="ECO:0000313" key="2">
    <source>
        <dbReference type="Proteomes" id="UP001652583"/>
    </source>
</evidence>
<gene>
    <name evidence="3" type="primary">CC1H2orf88</name>
</gene>
<organism evidence="2 3">
    <name type="scientific">Acinonyx jubatus</name>
    <name type="common">Cheetah</name>
    <dbReference type="NCBI Taxonomy" id="32536"/>
    <lineage>
        <taxon>Eukaryota</taxon>
        <taxon>Metazoa</taxon>
        <taxon>Chordata</taxon>
        <taxon>Craniata</taxon>
        <taxon>Vertebrata</taxon>
        <taxon>Euteleostomi</taxon>
        <taxon>Mammalia</taxon>
        <taxon>Eutheria</taxon>
        <taxon>Laurasiatheria</taxon>
        <taxon>Carnivora</taxon>
        <taxon>Feliformia</taxon>
        <taxon>Felidae</taxon>
        <taxon>Felinae</taxon>
        <taxon>Acinonyx</taxon>
    </lineage>
</organism>
<evidence type="ECO:0000313" key="3">
    <source>
        <dbReference type="RefSeq" id="XP_053071427.1"/>
    </source>
</evidence>
<evidence type="ECO:0000256" key="1">
    <source>
        <dbReference type="SAM" id="MobiDB-lite"/>
    </source>
</evidence>
<dbReference type="Proteomes" id="UP001652583">
    <property type="component" value="Chromosome C1"/>
</dbReference>
<protein>
    <submittedName>
        <fullName evidence="3">Small membrane A-kinase anchor protein isoform X1</fullName>
    </submittedName>
</protein>
<name>A0ABM3PIC3_ACIJB</name>
<sequence>MRGGGGAGSEVSCSLLFCWKFGDLIPAAEAAALWIVGMRAVVSRPCLVPGASRRVGGGPRSLVLACGPQRARAGAEHPWVATCGARLAWFGARTREERAAGASAATTAAGGGAQSPEPCQRTPRPPNAAT</sequence>
<reference evidence="2" key="1">
    <citation type="submission" date="2025-05" db="UniProtKB">
        <authorList>
            <consortium name="RefSeq"/>
        </authorList>
    </citation>
    <scope>NUCLEOTIDE SEQUENCE [LARGE SCALE GENOMIC DNA]</scope>
</reference>
<reference evidence="3" key="2">
    <citation type="submission" date="2025-08" db="UniProtKB">
        <authorList>
            <consortium name="RefSeq"/>
        </authorList>
    </citation>
    <scope>IDENTIFICATION</scope>
    <source>
        <tissue evidence="3">Blood</tissue>
    </source>
</reference>
<dbReference type="RefSeq" id="XP_053071427.1">
    <property type="nucleotide sequence ID" value="XM_053215452.1"/>
</dbReference>